<dbReference type="OrthoDB" id="5945798at2759"/>
<dbReference type="CDD" id="cd19071">
    <property type="entry name" value="AKR_AKR1-5-like"/>
    <property type="match status" value="1"/>
</dbReference>
<dbReference type="PANTHER" id="PTHR43827">
    <property type="entry name" value="2,5-DIKETO-D-GLUCONIC ACID REDUCTASE"/>
    <property type="match status" value="1"/>
</dbReference>
<dbReference type="Gene3D" id="3.20.20.100">
    <property type="entry name" value="NADP-dependent oxidoreductase domain"/>
    <property type="match status" value="1"/>
</dbReference>
<dbReference type="EC" id="1.1.1.-" evidence="8"/>
<feature type="binding site" evidence="5">
    <location>
        <position position="111"/>
    </location>
    <ligand>
        <name>substrate</name>
    </ligand>
</feature>
<evidence type="ECO:0000256" key="4">
    <source>
        <dbReference type="PIRSR" id="PIRSR000097-1"/>
    </source>
</evidence>
<comment type="similarity">
    <text evidence="1">Belongs to the aldo/keto reductase family.</text>
</comment>
<feature type="domain" description="NADP-dependent oxidoreductase" evidence="7">
    <location>
        <begin position="38"/>
        <end position="276"/>
    </location>
</feature>
<protein>
    <submittedName>
        <fullName evidence="8">Protein GCY</fullName>
        <ecNumber evidence="8">1.1.1.-</ecNumber>
    </submittedName>
</protein>
<evidence type="ECO:0000256" key="1">
    <source>
        <dbReference type="ARBA" id="ARBA00007905"/>
    </source>
</evidence>
<keyword evidence="9" id="KW-1185">Reference proteome</keyword>
<dbReference type="STRING" id="425264.A0A3G2S886"/>
<proteinExistence type="inferred from homology"/>
<evidence type="ECO:0000256" key="3">
    <source>
        <dbReference type="ARBA" id="ARBA00023002"/>
    </source>
</evidence>
<dbReference type="GO" id="GO:0016616">
    <property type="term" value="F:oxidoreductase activity, acting on the CH-OH group of donors, NAD or NADP as acceptor"/>
    <property type="evidence" value="ECO:0007669"/>
    <property type="project" value="UniProtKB-ARBA"/>
</dbReference>
<dbReference type="InterPro" id="IPR020471">
    <property type="entry name" value="AKR"/>
</dbReference>
<dbReference type="InterPro" id="IPR036812">
    <property type="entry name" value="NAD(P)_OxRdtase_dom_sf"/>
</dbReference>
<gene>
    <name evidence="8" type="primary">GCY1_1</name>
    <name evidence="8" type="ORF">DNF11_3381</name>
</gene>
<dbReference type="PRINTS" id="PR00069">
    <property type="entry name" value="ALDKETRDTASE"/>
</dbReference>
<feature type="site" description="Lowers pKa of active site Tyr" evidence="6">
    <location>
        <position position="80"/>
    </location>
</feature>
<evidence type="ECO:0000256" key="6">
    <source>
        <dbReference type="PIRSR" id="PIRSR000097-3"/>
    </source>
</evidence>
<reference evidence="8 9" key="1">
    <citation type="submission" date="2018-10" db="EMBL/GenBank/DDBJ databases">
        <title>Complete genome sequence of Malassezia restricta CBS 7877.</title>
        <authorList>
            <person name="Morand S.C."/>
            <person name="Bertignac M."/>
            <person name="Iltis A."/>
            <person name="Kolder I."/>
            <person name="Pirovano W."/>
            <person name="Jourdain R."/>
            <person name="Clavaud C."/>
        </authorList>
    </citation>
    <scope>NUCLEOTIDE SEQUENCE [LARGE SCALE GENOMIC DNA]</scope>
    <source>
        <strain evidence="8 9">CBS 7877</strain>
    </source>
</reference>
<accession>A0A3G2S886</accession>
<evidence type="ECO:0000259" key="7">
    <source>
        <dbReference type="Pfam" id="PF00248"/>
    </source>
</evidence>
<evidence type="ECO:0000313" key="9">
    <source>
        <dbReference type="Proteomes" id="UP000269793"/>
    </source>
</evidence>
<dbReference type="Pfam" id="PF00248">
    <property type="entry name" value="Aldo_ket_red"/>
    <property type="match status" value="1"/>
</dbReference>
<dbReference type="FunFam" id="3.20.20.100:FF:000002">
    <property type="entry name" value="2,5-diketo-D-gluconic acid reductase A"/>
    <property type="match status" value="1"/>
</dbReference>
<dbReference type="PIRSF" id="PIRSF000097">
    <property type="entry name" value="AKR"/>
    <property type="match status" value="1"/>
</dbReference>
<evidence type="ECO:0000313" key="8">
    <source>
        <dbReference type="EMBL" id="AYO44331.1"/>
    </source>
</evidence>
<keyword evidence="2" id="KW-0521">NADP</keyword>
<dbReference type="PANTHER" id="PTHR43827:SF3">
    <property type="entry name" value="NADP-DEPENDENT OXIDOREDUCTASE DOMAIN-CONTAINING PROTEIN"/>
    <property type="match status" value="1"/>
</dbReference>
<dbReference type="AlphaFoldDB" id="A0A3G2S886"/>
<evidence type="ECO:0000256" key="5">
    <source>
        <dbReference type="PIRSR" id="PIRSR000097-2"/>
    </source>
</evidence>
<dbReference type="InterPro" id="IPR023210">
    <property type="entry name" value="NADP_OxRdtase_dom"/>
</dbReference>
<dbReference type="VEuPathDB" id="FungiDB:DNF11_3381"/>
<dbReference type="Proteomes" id="UP000269793">
    <property type="component" value="Chromosome VI"/>
</dbReference>
<keyword evidence="3 8" id="KW-0560">Oxidoreductase</keyword>
<feature type="active site" description="Proton donor" evidence="4">
    <location>
        <position position="55"/>
    </location>
</feature>
<dbReference type="EMBL" id="CP033153">
    <property type="protein sequence ID" value="AYO44331.1"/>
    <property type="molecule type" value="Genomic_DNA"/>
</dbReference>
<dbReference type="SUPFAM" id="SSF51430">
    <property type="entry name" value="NAD(P)-linked oxidoreductase"/>
    <property type="match status" value="1"/>
</dbReference>
<evidence type="ECO:0000256" key="2">
    <source>
        <dbReference type="ARBA" id="ARBA00022857"/>
    </source>
</evidence>
<sequence length="317" mass="35801">MTEIQTPPTTKINTGTEVSMVGFGCFNPGNPPGIIPGIEAATKIGYTLYDTAALYENEKEVGDVLRASGIPREKLFVTTKLFNDCHDNVEASFDRSLEALNLDYIDMFLMHWPQATVPGQKYVADDSISFVDTWKRLEKLLETRAGKVKAIGVSNFSVKTLTELLKHAKVVPAMNQVETHPYNQDRELIKFCQEKGIVVEAYTPLGFADSPFFKDQDLLSIAKEIGGDVTVPNVVLSWNVQRGVIVLPKTCTPDRAKENFRILRLSDAHMQRIYDIENDPKRRHQRLCQAYDPKTKTALGWTYDQLGWNKPIQMMEN</sequence>
<organism evidence="8 9">
    <name type="scientific">Malassezia restricta (strain ATCC 96810 / NBRC 103918 / CBS 7877)</name>
    <name type="common">Seborrheic dermatitis infection agent</name>
    <dbReference type="NCBI Taxonomy" id="425264"/>
    <lineage>
        <taxon>Eukaryota</taxon>
        <taxon>Fungi</taxon>
        <taxon>Dikarya</taxon>
        <taxon>Basidiomycota</taxon>
        <taxon>Ustilaginomycotina</taxon>
        <taxon>Malasseziomycetes</taxon>
        <taxon>Malasseziales</taxon>
        <taxon>Malasseziaceae</taxon>
        <taxon>Malassezia</taxon>
    </lineage>
</organism>
<name>A0A3G2S886_MALR7</name>